<comment type="caution">
    <text evidence="7">The sequence shown here is derived from an EMBL/GenBank/DDBJ whole genome shotgun (WGS) entry which is preliminary data.</text>
</comment>
<dbReference type="PANTHER" id="PTHR43133:SF46">
    <property type="entry name" value="RNA POLYMERASE SIGMA-70 FACTOR ECF SUBFAMILY"/>
    <property type="match status" value="1"/>
</dbReference>
<organism evidence="7 8">
    <name type="scientific">Ravibacter arvi</name>
    <dbReference type="NCBI Taxonomy" id="2051041"/>
    <lineage>
        <taxon>Bacteria</taxon>
        <taxon>Pseudomonadati</taxon>
        <taxon>Bacteroidota</taxon>
        <taxon>Cytophagia</taxon>
        <taxon>Cytophagales</taxon>
        <taxon>Spirosomataceae</taxon>
        <taxon>Ravibacter</taxon>
    </lineage>
</organism>
<evidence type="ECO:0000256" key="4">
    <source>
        <dbReference type="ARBA" id="ARBA00023163"/>
    </source>
</evidence>
<proteinExistence type="inferred from homology"/>
<evidence type="ECO:0000259" key="6">
    <source>
        <dbReference type="Pfam" id="PF08281"/>
    </source>
</evidence>
<dbReference type="Pfam" id="PF08281">
    <property type="entry name" value="Sigma70_r4_2"/>
    <property type="match status" value="1"/>
</dbReference>
<dbReference type="RefSeq" id="WP_345029561.1">
    <property type="nucleotide sequence ID" value="NZ_BAABEY010000024.1"/>
</dbReference>
<evidence type="ECO:0000313" key="8">
    <source>
        <dbReference type="Proteomes" id="UP001501508"/>
    </source>
</evidence>
<dbReference type="InterPro" id="IPR014284">
    <property type="entry name" value="RNA_pol_sigma-70_dom"/>
</dbReference>
<keyword evidence="4" id="KW-0804">Transcription</keyword>
<dbReference type="InterPro" id="IPR039425">
    <property type="entry name" value="RNA_pol_sigma-70-like"/>
</dbReference>
<sequence>MNKRVLTSDLQTLWANLKRDDSHALKVLMEATYATMFGYGMKFSDRKEFVQDCIQDVFIAIWQHRHTLVVPDSPKGYLLTSLRRKMINNGVRGTWISLDALHEYDLEHDLPLEKIVFGHEELAYQMSLVQKLLASLPDRQREAVYLRYFQNLDRREIALIMNISEQSVSNVLQKALHSLRKSLPVGTALLLFLTAYPF</sequence>
<dbReference type="InterPro" id="IPR036388">
    <property type="entry name" value="WH-like_DNA-bd_sf"/>
</dbReference>
<dbReference type="SUPFAM" id="SSF88946">
    <property type="entry name" value="Sigma2 domain of RNA polymerase sigma factors"/>
    <property type="match status" value="1"/>
</dbReference>
<feature type="domain" description="RNA polymerase sigma factor 70 region 4 type 2" evidence="6">
    <location>
        <begin position="129"/>
        <end position="176"/>
    </location>
</feature>
<dbReference type="InterPro" id="IPR013249">
    <property type="entry name" value="RNA_pol_sigma70_r4_t2"/>
</dbReference>
<dbReference type="InterPro" id="IPR013324">
    <property type="entry name" value="RNA_pol_sigma_r3/r4-like"/>
</dbReference>
<gene>
    <name evidence="7" type="ORF">GCM10023091_24640</name>
</gene>
<feature type="domain" description="RNA polymerase sigma-70 region 2" evidence="5">
    <location>
        <begin position="30"/>
        <end position="88"/>
    </location>
</feature>
<keyword evidence="3" id="KW-0731">Sigma factor</keyword>
<dbReference type="Pfam" id="PF04542">
    <property type="entry name" value="Sigma70_r2"/>
    <property type="match status" value="1"/>
</dbReference>
<evidence type="ECO:0000256" key="3">
    <source>
        <dbReference type="ARBA" id="ARBA00023082"/>
    </source>
</evidence>
<dbReference type="InterPro" id="IPR013325">
    <property type="entry name" value="RNA_pol_sigma_r2"/>
</dbReference>
<dbReference type="CDD" id="cd06171">
    <property type="entry name" value="Sigma70_r4"/>
    <property type="match status" value="1"/>
</dbReference>
<dbReference type="SUPFAM" id="SSF88659">
    <property type="entry name" value="Sigma3 and sigma4 domains of RNA polymerase sigma factors"/>
    <property type="match status" value="1"/>
</dbReference>
<dbReference type="EMBL" id="BAABEY010000024">
    <property type="protein sequence ID" value="GAA4440673.1"/>
    <property type="molecule type" value="Genomic_DNA"/>
</dbReference>
<dbReference type="Proteomes" id="UP001501508">
    <property type="component" value="Unassembled WGS sequence"/>
</dbReference>
<keyword evidence="8" id="KW-1185">Reference proteome</keyword>
<comment type="similarity">
    <text evidence="1">Belongs to the sigma-70 factor family. ECF subfamily.</text>
</comment>
<accession>A0ABP8M0W9</accession>
<evidence type="ECO:0000259" key="5">
    <source>
        <dbReference type="Pfam" id="PF04542"/>
    </source>
</evidence>
<keyword evidence="2" id="KW-0805">Transcription regulation</keyword>
<dbReference type="PANTHER" id="PTHR43133">
    <property type="entry name" value="RNA POLYMERASE ECF-TYPE SIGMA FACTO"/>
    <property type="match status" value="1"/>
</dbReference>
<evidence type="ECO:0000256" key="2">
    <source>
        <dbReference type="ARBA" id="ARBA00023015"/>
    </source>
</evidence>
<dbReference type="NCBIfam" id="TIGR02937">
    <property type="entry name" value="sigma70-ECF"/>
    <property type="match status" value="1"/>
</dbReference>
<dbReference type="Gene3D" id="1.10.1740.10">
    <property type="match status" value="1"/>
</dbReference>
<evidence type="ECO:0000313" key="7">
    <source>
        <dbReference type="EMBL" id="GAA4440673.1"/>
    </source>
</evidence>
<protein>
    <submittedName>
        <fullName evidence="7">Sigma-70 family RNA polymerase sigma factor</fullName>
    </submittedName>
</protein>
<evidence type="ECO:0000256" key="1">
    <source>
        <dbReference type="ARBA" id="ARBA00010641"/>
    </source>
</evidence>
<dbReference type="Gene3D" id="1.10.10.10">
    <property type="entry name" value="Winged helix-like DNA-binding domain superfamily/Winged helix DNA-binding domain"/>
    <property type="match status" value="1"/>
</dbReference>
<reference evidence="8" key="1">
    <citation type="journal article" date="2019" name="Int. J. Syst. Evol. Microbiol.">
        <title>The Global Catalogue of Microorganisms (GCM) 10K type strain sequencing project: providing services to taxonomists for standard genome sequencing and annotation.</title>
        <authorList>
            <consortium name="The Broad Institute Genomics Platform"/>
            <consortium name="The Broad Institute Genome Sequencing Center for Infectious Disease"/>
            <person name="Wu L."/>
            <person name="Ma J."/>
        </authorList>
    </citation>
    <scope>NUCLEOTIDE SEQUENCE [LARGE SCALE GENOMIC DNA]</scope>
    <source>
        <strain evidence="8">JCM 31920</strain>
    </source>
</reference>
<dbReference type="InterPro" id="IPR007627">
    <property type="entry name" value="RNA_pol_sigma70_r2"/>
</dbReference>
<name>A0ABP8M0W9_9BACT</name>